<organism evidence="3 4">
    <name type="scientific">Ureaplasma zalophigenitalium</name>
    <dbReference type="NCBI Taxonomy" id="907723"/>
    <lineage>
        <taxon>Bacteria</taxon>
        <taxon>Bacillati</taxon>
        <taxon>Mycoplasmatota</taxon>
        <taxon>Mycoplasmoidales</taxon>
        <taxon>Mycoplasmoidaceae</taxon>
        <taxon>Ureaplasma</taxon>
    </lineage>
</organism>
<evidence type="ECO:0000256" key="1">
    <source>
        <dbReference type="SAM" id="MobiDB-lite"/>
    </source>
</evidence>
<proteinExistence type="predicted"/>
<evidence type="ECO:0008006" key="5">
    <source>
        <dbReference type="Google" id="ProtNLM"/>
    </source>
</evidence>
<keyword evidence="4" id="KW-1185">Reference proteome</keyword>
<keyword evidence="2" id="KW-0472">Membrane</keyword>
<feature type="transmembrane region" description="Helical" evidence="2">
    <location>
        <begin position="28"/>
        <end position="52"/>
    </location>
</feature>
<protein>
    <recommendedName>
        <fullName evidence="5">DUF3566 domain-containing protein</fullName>
    </recommendedName>
</protein>
<evidence type="ECO:0000313" key="3">
    <source>
        <dbReference type="EMBL" id="MCV3754031.1"/>
    </source>
</evidence>
<evidence type="ECO:0000256" key="2">
    <source>
        <dbReference type="SAM" id="Phobius"/>
    </source>
</evidence>
<gene>
    <name evidence="3" type="ORF">OF365_01460</name>
</gene>
<dbReference type="Proteomes" id="UP001207252">
    <property type="component" value="Unassembled WGS sequence"/>
</dbReference>
<feature type="compositionally biased region" description="Basic and acidic residues" evidence="1">
    <location>
        <begin position="160"/>
        <end position="171"/>
    </location>
</feature>
<name>A0ABT3BP42_9BACT</name>
<sequence>MNSENNIPAPVKISSLHKLKDFIKTFKGFVVITFLGYVLVAICLGVLIYAVLELDRALEHYREWNYDFWMNNSAENNKDYLNIAPILSLAIFKWGAVVGCMLFLIIILNINIFAYWSYSNHYIPELKDNKLLGNWLKNFINKQKINKTEPKKEKTRKTIIKKDGASNDSTRKTTFRIKNKTESSSK</sequence>
<feature type="region of interest" description="Disordered" evidence="1">
    <location>
        <begin position="148"/>
        <end position="186"/>
    </location>
</feature>
<reference evidence="3 4" key="1">
    <citation type="journal article" date="2020" name="Int. J. Syst. Evol. Microbiol.">
        <title>Ureaplasma miroungigenitalium sp. nov. isolated from northern elephant seals (Mirounga angustirostris) and Ureaplasma zalophigenitalium sp. nov. isolated from California sea lions (Zalophus californianus).</title>
        <authorList>
            <person name="Volokhov D.V."/>
            <person name="Gulland F.M."/>
            <person name="Gao Y."/>
            <person name="Chizhikov V.E."/>
        </authorList>
    </citation>
    <scope>NUCLEOTIDE SEQUENCE [LARGE SCALE GENOMIC DNA]</scope>
    <source>
        <strain evidence="3 4">CSL7644-GEN</strain>
    </source>
</reference>
<comment type="caution">
    <text evidence="3">The sequence shown here is derived from an EMBL/GenBank/DDBJ whole genome shotgun (WGS) entry which is preliminary data.</text>
</comment>
<evidence type="ECO:0000313" key="4">
    <source>
        <dbReference type="Proteomes" id="UP001207252"/>
    </source>
</evidence>
<keyword evidence="2" id="KW-0812">Transmembrane</keyword>
<dbReference type="RefSeq" id="WP_263817835.1">
    <property type="nucleotide sequence ID" value="NZ_JAOXHJ010000002.1"/>
</dbReference>
<accession>A0ABT3BP42</accession>
<feature type="transmembrane region" description="Helical" evidence="2">
    <location>
        <begin position="94"/>
        <end position="118"/>
    </location>
</feature>
<keyword evidence="2" id="KW-1133">Transmembrane helix</keyword>
<dbReference type="EMBL" id="JAOXHJ010000002">
    <property type="protein sequence ID" value="MCV3754031.1"/>
    <property type="molecule type" value="Genomic_DNA"/>
</dbReference>